<evidence type="ECO:0000259" key="4">
    <source>
        <dbReference type="Pfam" id="PF00021"/>
    </source>
</evidence>
<evidence type="ECO:0000313" key="6">
    <source>
        <dbReference type="Proteomes" id="UP000694569"/>
    </source>
</evidence>
<accession>A0A8C5QVB5</accession>
<evidence type="ECO:0000256" key="2">
    <source>
        <dbReference type="ARBA" id="ARBA00022525"/>
    </source>
</evidence>
<keyword evidence="6" id="KW-1185">Reference proteome</keyword>
<dbReference type="AlphaFoldDB" id="A0A8C5QVB5"/>
<comment type="subcellular location">
    <subcellularLocation>
        <location evidence="1">Secreted</location>
    </subcellularLocation>
</comment>
<proteinExistence type="predicted"/>
<organism evidence="5 6">
    <name type="scientific">Leptobrachium leishanense</name>
    <name type="common">Leishan spiny toad</name>
    <dbReference type="NCBI Taxonomy" id="445787"/>
    <lineage>
        <taxon>Eukaryota</taxon>
        <taxon>Metazoa</taxon>
        <taxon>Chordata</taxon>
        <taxon>Craniata</taxon>
        <taxon>Vertebrata</taxon>
        <taxon>Euteleostomi</taxon>
        <taxon>Amphibia</taxon>
        <taxon>Batrachia</taxon>
        <taxon>Anura</taxon>
        <taxon>Pelobatoidea</taxon>
        <taxon>Megophryidae</taxon>
        <taxon>Leptobrachium</taxon>
    </lineage>
</organism>
<keyword evidence="2" id="KW-0964">Secreted</keyword>
<protein>
    <recommendedName>
        <fullName evidence="4">UPAR/Ly6 domain-containing protein</fullName>
    </recommendedName>
</protein>
<dbReference type="CDD" id="cd23572">
    <property type="entry name" value="TFP_LU_ECD_PINLYP_rpt2"/>
    <property type="match status" value="1"/>
</dbReference>
<evidence type="ECO:0000313" key="5">
    <source>
        <dbReference type="Ensembl" id="ENSLLEP00000041764.1"/>
    </source>
</evidence>
<dbReference type="Pfam" id="PF00021">
    <property type="entry name" value="UPAR_LY6"/>
    <property type="match status" value="2"/>
</dbReference>
<dbReference type="GO" id="GO:0005576">
    <property type="term" value="C:extracellular region"/>
    <property type="evidence" value="ECO:0007669"/>
    <property type="project" value="UniProtKB-SubCell"/>
</dbReference>
<dbReference type="Gene3D" id="2.10.60.10">
    <property type="entry name" value="CD59"/>
    <property type="match status" value="2"/>
</dbReference>
<feature type="signal peptide" evidence="3">
    <location>
        <begin position="1"/>
        <end position="27"/>
    </location>
</feature>
<dbReference type="InterPro" id="IPR016054">
    <property type="entry name" value="LY6_UPA_recep-like"/>
</dbReference>
<reference evidence="5" key="1">
    <citation type="submission" date="2025-08" db="UniProtKB">
        <authorList>
            <consortium name="Ensembl"/>
        </authorList>
    </citation>
    <scope>IDENTIFICATION</scope>
</reference>
<sequence>MLNGFARMGSLLLLFGVLLALVSTGYSITCTSCTGFNCTAGNITCADSNACSTLYSATVTKDGGNLASFARACTPKDLCNITKSMSYSNVKVKMAIQCCETDGCNPEFRELPPDNETANGVVCRSCRSESSDSCYTDETIECKGNENMCLLQTIKISGIGTGSMSIRGCATKSFCDTTSQSLSVDGINTKSDFFCTSGSVDLHCSLLICVFFSLALLKILS</sequence>
<feature type="domain" description="UPAR/Ly6" evidence="4">
    <location>
        <begin position="120"/>
        <end position="190"/>
    </location>
</feature>
<evidence type="ECO:0000256" key="3">
    <source>
        <dbReference type="SAM" id="SignalP"/>
    </source>
</evidence>
<keyword evidence="3" id="KW-0732">Signal</keyword>
<dbReference type="Proteomes" id="UP000694569">
    <property type="component" value="Unplaced"/>
</dbReference>
<dbReference type="InterPro" id="IPR050918">
    <property type="entry name" value="CNF-like_PLA2_Inhibitor"/>
</dbReference>
<feature type="domain" description="UPAR/Ly6" evidence="4">
    <location>
        <begin position="28"/>
        <end position="106"/>
    </location>
</feature>
<name>A0A8C5QVB5_9ANUR</name>
<dbReference type="GeneTree" id="ENSGT00940000163304"/>
<dbReference type="CDD" id="cd00117">
    <property type="entry name" value="TFP"/>
    <property type="match status" value="1"/>
</dbReference>
<dbReference type="OrthoDB" id="9907178at2759"/>
<reference evidence="5" key="2">
    <citation type="submission" date="2025-09" db="UniProtKB">
        <authorList>
            <consortium name="Ensembl"/>
        </authorList>
    </citation>
    <scope>IDENTIFICATION</scope>
</reference>
<evidence type="ECO:0000256" key="1">
    <source>
        <dbReference type="ARBA" id="ARBA00004613"/>
    </source>
</evidence>
<dbReference type="PANTHER" id="PTHR20914">
    <property type="entry name" value="LY6/PLAUR DOMAIN-CONTAINING PROTEIN 8"/>
    <property type="match status" value="1"/>
</dbReference>
<dbReference type="InterPro" id="IPR045860">
    <property type="entry name" value="Snake_toxin-like_sf"/>
</dbReference>
<dbReference type="SUPFAM" id="SSF57302">
    <property type="entry name" value="Snake toxin-like"/>
    <property type="match status" value="2"/>
</dbReference>
<feature type="chain" id="PRO_5034581105" description="UPAR/Ly6 domain-containing protein" evidence="3">
    <location>
        <begin position="28"/>
        <end position="221"/>
    </location>
</feature>
<dbReference type="PANTHER" id="PTHR20914:SF25">
    <property type="entry name" value="PHOSPHOLIPASE A2 INHIBITOR AND LY6_PLAUR DOMAIN-CONTAINING PROTEIN"/>
    <property type="match status" value="1"/>
</dbReference>
<dbReference type="Ensembl" id="ENSLLET00000043439.1">
    <property type="protein sequence ID" value="ENSLLEP00000041764.1"/>
    <property type="gene ID" value="ENSLLEG00000026573.1"/>
</dbReference>